<evidence type="ECO:0000256" key="1">
    <source>
        <dbReference type="SAM" id="Phobius"/>
    </source>
</evidence>
<dbReference type="Proteomes" id="UP000298433">
    <property type="component" value="Unassembled WGS sequence"/>
</dbReference>
<evidence type="ECO:0000313" key="3">
    <source>
        <dbReference type="Proteomes" id="UP000298433"/>
    </source>
</evidence>
<name>A0A4R8XV71_9MICO</name>
<sequence>MRLWLKDSERRPDPLPARTDARKAFLAGSAGWLVALVLAVAFRGELAAAGVGWWLWAAIIGLGLGLVGLAWVRHRRR</sequence>
<feature type="transmembrane region" description="Helical" evidence="1">
    <location>
        <begin position="53"/>
        <end position="72"/>
    </location>
</feature>
<proteinExistence type="predicted"/>
<feature type="transmembrane region" description="Helical" evidence="1">
    <location>
        <begin position="21"/>
        <end position="41"/>
    </location>
</feature>
<accession>A0A4R8XV71</accession>
<keyword evidence="1" id="KW-0812">Transmembrane</keyword>
<keyword evidence="1" id="KW-1133">Transmembrane helix</keyword>
<evidence type="ECO:0000313" key="2">
    <source>
        <dbReference type="EMBL" id="TFC82575.1"/>
    </source>
</evidence>
<dbReference type="EMBL" id="SOGN01000024">
    <property type="protein sequence ID" value="TFC82575.1"/>
    <property type="molecule type" value="Genomic_DNA"/>
</dbReference>
<keyword evidence="1" id="KW-0472">Membrane</keyword>
<dbReference type="RefSeq" id="WP_134369092.1">
    <property type="nucleotide sequence ID" value="NZ_SOGN01000024.1"/>
</dbReference>
<keyword evidence="3" id="KW-1185">Reference proteome</keyword>
<comment type="caution">
    <text evidence="2">The sequence shown here is derived from an EMBL/GenBank/DDBJ whole genome shotgun (WGS) entry which is preliminary data.</text>
</comment>
<dbReference type="OrthoDB" id="4981254at2"/>
<protein>
    <submittedName>
        <fullName evidence="2">DUF2530 domain-containing protein</fullName>
    </submittedName>
</protein>
<organism evidence="2 3">
    <name type="scientific">Cryobacterium cheniae</name>
    <dbReference type="NCBI Taxonomy" id="1259262"/>
    <lineage>
        <taxon>Bacteria</taxon>
        <taxon>Bacillati</taxon>
        <taxon>Actinomycetota</taxon>
        <taxon>Actinomycetes</taxon>
        <taxon>Micrococcales</taxon>
        <taxon>Microbacteriaceae</taxon>
        <taxon>Cryobacterium</taxon>
    </lineage>
</organism>
<gene>
    <name evidence="2" type="ORF">E3T23_03830</name>
</gene>
<dbReference type="AlphaFoldDB" id="A0A4R8XV71"/>
<dbReference type="Pfam" id="PF10745">
    <property type="entry name" value="DUF2530"/>
    <property type="match status" value="1"/>
</dbReference>
<reference evidence="2 3" key="1">
    <citation type="submission" date="2019-03" db="EMBL/GenBank/DDBJ databases">
        <title>Genomics of glacier-inhabiting Cryobacterium strains.</title>
        <authorList>
            <person name="Liu Q."/>
            <person name="Xin Y.-H."/>
        </authorList>
    </citation>
    <scope>NUCLEOTIDE SEQUENCE [LARGE SCALE GENOMIC DNA]</scope>
    <source>
        <strain evidence="2 3">TMT2-48-2</strain>
    </source>
</reference>
<dbReference type="InterPro" id="IPR019681">
    <property type="entry name" value="DUF2530"/>
</dbReference>